<evidence type="ECO:0000313" key="1">
    <source>
        <dbReference type="EMBL" id="VDI06390.1"/>
    </source>
</evidence>
<feature type="non-terminal residue" evidence="1">
    <location>
        <position position="50"/>
    </location>
</feature>
<evidence type="ECO:0000313" key="2">
    <source>
        <dbReference type="Proteomes" id="UP000596742"/>
    </source>
</evidence>
<name>A0A8B6CKI0_MYTGA</name>
<dbReference type="Proteomes" id="UP000596742">
    <property type="component" value="Unassembled WGS sequence"/>
</dbReference>
<proteinExistence type="predicted"/>
<comment type="caution">
    <text evidence="1">The sequence shown here is derived from an EMBL/GenBank/DDBJ whole genome shotgun (WGS) entry which is preliminary data.</text>
</comment>
<gene>
    <name evidence="1" type="ORF">MGAL_10B056330</name>
</gene>
<dbReference type="AlphaFoldDB" id="A0A8B6CKI0"/>
<organism evidence="1 2">
    <name type="scientific">Mytilus galloprovincialis</name>
    <name type="common">Mediterranean mussel</name>
    <dbReference type="NCBI Taxonomy" id="29158"/>
    <lineage>
        <taxon>Eukaryota</taxon>
        <taxon>Metazoa</taxon>
        <taxon>Spiralia</taxon>
        <taxon>Lophotrochozoa</taxon>
        <taxon>Mollusca</taxon>
        <taxon>Bivalvia</taxon>
        <taxon>Autobranchia</taxon>
        <taxon>Pteriomorphia</taxon>
        <taxon>Mytilida</taxon>
        <taxon>Mytiloidea</taxon>
        <taxon>Mytilidae</taxon>
        <taxon>Mytilinae</taxon>
        <taxon>Mytilus</taxon>
    </lineage>
</organism>
<reference evidence="1" key="1">
    <citation type="submission" date="2018-11" db="EMBL/GenBank/DDBJ databases">
        <authorList>
            <person name="Alioto T."/>
            <person name="Alioto T."/>
        </authorList>
    </citation>
    <scope>NUCLEOTIDE SEQUENCE</scope>
</reference>
<protein>
    <submittedName>
        <fullName evidence="1">Uncharacterized protein</fullName>
    </submittedName>
</protein>
<accession>A0A8B6CKI0</accession>
<keyword evidence="2" id="KW-1185">Reference proteome</keyword>
<sequence>MHAFLIVLPGIFYLKSSTIHHFKIELPDTNKREFYNGWEILHSQDSECLT</sequence>
<dbReference type="EMBL" id="UYJE01001919">
    <property type="protein sequence ID" value="VDI06390.1"/>
    <property type="molecule type" value="Genomic_DNA"/>
</dbReference>